<feature type="compositionally biased region" description="Low complexity" evidence="2">
    <location>
        <begin position="8"/>
        <end position="30"/>
    </location>
</feature>
<evidence type="ECO:0000259" key="3">
    <source>
        <dbReference type="SMART" id="SM00065"/>
    </source>
</evidence>
<dbReference type="SMART" id="SM00065">
    <property type="entry name" value="GAF"/>
    <property type="match status" value="2"/>
</dbReference>
<dbReference type="PANTHER" id="PTHR43156:SF2">
    <property type="entry name" value="STAGE II SPORULATION PROTEIN E"/>
    <property type="match status" value="1"/>
</dbReference>
<evidence type="ECO:0000256" key="2">
    <source>
        <dbReference type="SAM" id="MobiDB-lite"/>
    </source>
</evidence>
<accession>A0ABX0Y4I8</accession>
<evidence type="ECO:0000313" key="4">
    <source>
        <dbReference type="EMBL" id="NJC73311.1"/>
    </source>
</evidence>
<dbReference type="EMBL" id="JAATVY010000028">
    <property type="protein sequence ID" value="NJC73311.1"/>
    <property type="molecule type" value="Genomic_DNA"/>
</dbReference>
<comment type="caution">
    <text evidence="4">The sequence shown here is derived from an EMBL/GenBank/DDBJ whole genome shotgun (WGS) entry which is preliminary data.</text>
</comment>
<dbReference type="InterPro" id="IPR052016">
    <property type="entry name" value="Bact_Sigma-Reg"/>
</dbReference>
<feature type="region of interest" description="Disordered" evidence="2">
    <location>
        <begin position="1"/>
        <end position="30"/>
    </location>
</feature>
<dbReference type="InterPro" id="IPR003018">
    <property type="entry name" value="GAF"/>
</dbReference>
<proteinExistence type="predicted"/>
<sequence length="454" mass="48797">MGEDARRPSTGSGPGSPQSSDPGALEAGPALERPLRRLAARGEDVRETRGQLLGLLRANLAVSRVRDMDHLLGRVLDCARELVHARYAVIRLVRDDQLVWSAYTGLDDEDAARIGQLAESEEVLCPQADRPRQLRLHDLAHHFGAVGFPHLHPPISSLLRVPVRVRDRLFGNLYLTGKRGADEFTAEDEDVSAALMAEAGIAIDNALAFAEASRRQEWQAALIEITAQLLAGADPEQALRRMVGRAAHASTADGASVTVPTDDPGLLRVAVAEGIFRPWQGETFPMQGSASAIAMAERRPVRLADVRSDPRIRLAGHRLNEVGPAVIAPIASGKGVIGALIVSKSKQSGPFDAADVDMIAAFAGQAALALELAEARRDAERLRLLEDRQRIGEDLQHSVIHRLFGVGLSIQAVAGRVGDSTVKGMITDRVEEIDDIIRDIRATVFALRASGGGD</sequence>
<dbReference type="SUPFAM" id="SSF55781">
    <property type="entry name" value="GAF domain-like"/>
    <property type="match status" value="2"/>
</dbReference>
<keyword evidence="5" id="KW-1185">Reference proteome</keyword>
<dbReference type="Gene3D" id="1.20.5.1930">
    <property type="match status" value="1"/>
</dbReference>
<reference evidence="4 5" key="1">
    <citation type="submission" date="2020-03" db="EMBL/GenBank/DDBJ databases">
        <title>WGS of the type strain of Planosporangium spp.</title>
        <authorList>
            <person name="Thawai C."/>
        </authorList>
    </citation>
    <scope>NUCLEOTIDE SEQUENCE [LARGE SCALE GENOMIC DNA]</scope>
    <source>
        <strain evidence="4 5">TBRC 5610</strain>
    </source>
</reference>
<dbReference type="Proteomes" id="UP000722989">
    <property type="component" value="Unassembled WGS sequence"/>
</dbReference>
<dbReference type="InterPro" id="IPR029016">
    <property type="entry name" value="GAF-like_dom_sf"/>
</dbReference>
<feature type="domain" description="GAF" evidence="3">
    <location>
        <begin position="67"/>
        <end position="213"/>
    </location>
</feature>
<evidence type="ECO:0000256" key="1">
    <source>
        <dbReference type="ARBA" id="ARBA00022801"/>
    </source>
</evidence>
<protein>
    <submittedName>
        <fullName evidence="4">GAF domain-containing protein</fullName>
    </submittedName>
</protein>
<dbReference type="RefSeq" id="WP_167928218.1">
    <property type="nucleotide sequence ID" value="NZ_JAATVY010000028.1"/>
</dbReference>
<dbReference type="Gene3D" id="3.30.450.40">
    <property type="match status" value="2"/>
</dbReference>
<keyword evidence="1" id="KW-0378">Hydrolase</keyword>
<feature type="domain" description="GAF" evidence="3">
    <location>
        <begin position="234"/>
        <end position="380"/>
    </location>
</feature>
<gene>
    <name evidence="4" type="ORF">HC031_26845</name>
</gene>
<dbReference type="PANTHER" id="PTHR43156">
    <property type="entry name" value="STAGE II SPORULATION PROTEIN E-RELATED"/>
    <property type="match status" value="1"/>
</dbReference>
<dbReference type="Pfam" id="PF13185">
    <property type="entry name" value="GAF_2"/>
    <property type="match status" value="2"/>
</dbReference>
<organism evidence="4 5">
    <name type="scientific">Planosporangium thailandense</name>
    <dbReference type="NCBI Taxonomy" id="765197"/>
    <lineage>
        <taxon>Bacteria</taxon>
        <taxon>Bacillati</taxon>
        <taxon>Actinomycetota</taxon>
        <taxon>Actinomycetes</taxon>
        <taxon>Micromonosporales</taxon>
        <taxon>Micromonosporaceae</taxon>
        <taxon>Planosporangium</taxon>
    </lineage>
</organism>
<evidence type="ECO:0000313" key="5">
    <source>
        <dbReference type="Proteomes" id="UP000722989"/>
    </source>
</evidence>
<name>A0ABX0Y4I8_9ACTN</name>